<comment type="subcellular location">
    <subcellularLocation>
        <location evidence="1">Secreted</location>
    </subcellularLocation>
</comment>
<name>A0A9J7HM30_BRAFL</name>
<dbReference type="InterPro" id="IPR036383">
    <property type="entry name" value="TSP1_rpt_sf"/>
</dbReference>
<dbReference type="RefSeq" id="XP_035661921.1">
    <property type="nucleotide sequence ID" value="XM_035806028.1"/>
</dbReference>
<keyword evidence="6" id="KW-0325">Glycoprotein</keyword>
<protein>
    <submittedName>
        <fullName evidence="11">Hemicentin-1-like</fullName>
    </submittedName>
</protein>
<evidence type="ECO:0000256" key="3">
    <source>
        <dbReference type="ARBA" id="ARBA00022729"/>
    </source>
</evidence>
<feature type="domain" description="Antistasin-like" evidence="9">
    <location>
        <begin position="33"/>
        <end position="58"/>
    </location>
</feature>
<proteinExistence type="predicted"/>
<dbReference type="Gene3D" id="2.10.22.10">
    <property type="entry name" value="Antistasin, domain 1"/>
    <property type="match status" value="1"/>
</dbReference>
<keyword evidence="3 8" id="KW-0732">Signal</keyword>
<dbReference type="PANTHER" id="PTHR22906">
    <property type="entry name" value="PROPERDIN"/>
    <property type="match status" value="1"/>
</dbReference>
<dbReference type="PANTHER" id="PTHR22906:SF53">
    <property type="entry name" value="HEMICENTIN-1"/>
    <property type="match status" value="1"/>
</dbReference>
<evidence type="ECO:0000256" key="7">
    <source>
        <dbReference type="PIRSR" id="PIRSR613273-3"/>
    </source>
</evidence>
<dbReference type="SMART" id="SM00209">
    <property type="entry name" value="TSP1"/>
    <property type="match status" value="5"/>
</dbReference>
<accession>A0A9J7HM30</accession>
<dbReference type="OrthoDB" id="446173at2759"/>
<sequence length="462" mass="49791">METAALVVLVVTTALQTTLAVPGKSRAAAAPRCSYDLCMLSCMGGYKKDENGCYICVCKEVDGNWSPWTAWGECTETCGGGQQARSRECTDPAPAHGGKGCDGGTHETQACNEKPCPDDFQWSKWSTWGGCTKSCGGGQQRRSRKCQGWADGAAGCEGGSEETRTCNADDCPTDGVWGPWSDWGACSVTCGAGVERRTHECVGPTNGGKDCHGDKEETRRCVKKPCPVDGVWEEWGEWEQCTESCGGGVQSRLRNCRGPSHGGRECKGENIQLRPCSNGPCPVDGSWKEWSEWTECSATCDGGRRQRARECEPPQHGGAGCTGNRLDTQSCNTHDCPSRHDKSARRDLWTRSPTGCQCYWDHRRRDCACCEDGGCQCTHDSPHQCVRCGYGADCGRHMYAPEDGVDGWTKTMTGCACPGGEGRQCACCQNGGCPCGEGRQKNQCVLCGSEDKHCGKKPHIFG</sequence>
<evidence type="ECO:0000256" key="8">
    <source>
        <dbReference type="SAM" id="SignalP"/>
    </source>
</evidence>
<dbReference type="GO" id="GO:0005576">
    <property type="term" value="C:extracellular region"/>
    <property type="evidence" value="ECO:0007669"/>
    <property type="project" value="UniProtKB-SubCell"/>
</dbReference>
<dbReference type="InterPro" id="IPR052065">
    <property type="entry name" value="Compl_asym_regulator"/>
</dbReference>
<dbReference type="InterPro" id="IPR013273">
    <property type="entry name" value="ADAMTS/ADAMTS-like"/>
</dbReference>
<dbReference type="Pfam" id="PF02822">
    <property type="entry name" value="Antistasin"/>
    <property type="match status" value="1"/>
</dbReference>
<dbReference type="Pfam" id="PF00090">
    <property type="entry name" value="TSP_1"/>
    <property type="match status" value="5"/>
</dbReference>
<keyword evidence="2" id="KW-0964">Secreted</keyword>
<keyword evidence="10" id="KW-1185">Reference proteome</keyword>
<dbReference type="KEGG" id="bfo:118406148"/>
<dbReference type="InterPro" id="IPR000884">
    <property type="entry name" value="TSP1_rpt"/>
</dbReference>
<dbReference type="PROSITE" id="PS50092">
    <property type="entry name" value="TSP1"/>
    <property type="match status" value="5"/>
</dbReference>
<dbReference type="PRINTS" id="PR01857">
    <property type="entry name" value="ADAMTSFAMILY"/>
</dbReference>
<evidence type="ECO:0000256" key="5">
    <source>
        <dbReference type="ARBA" id="ARBA00023157"/>
    </source>
</evidence>
<dbReference type="FunFam" id="2.20.100.10:FF:000004">
    <property type="entry name" value="Adhesion G protein-coupled receptor B2"/>
    <property type="match status" value="2"/>
</dbReference>
<dbReference type="GO" id="GO:0004867">
    <property type="term" value="F:serine-type endopeptidase inhibitor activity"/>
    <property type="evidence" value="ECO:0007669"/>
    <property type="project" value="InterPro"/>
</dbReference>
<feature type="disulfide bond" evidence="7">
    <location>
        <begin position="89"/>
        <end position="101"/>
    </location>
</feature>
<dbReference type="Gene3D" id="2.20.100.10">
    <property type="entry name" value="Thrombospondin type-1 (TSP1) repeat"/>
    <property type="match status" value="5"/>
</dbReference>
<feature type="chain" id="PRO_5039915682" evidence="8">
    <location>
        <begin position="21"/>
        <end position="462"/>
    </location>
</feature>
<evidence type="ECO:0000313" key="10">
    <source>
        <dbReference type="Proteomes" id="UP000001554"/>
    </source>
</evidence>
<dbReference type="FunFam" id="2.20.100.10:FF:000001">
    <property type="entry name" value="semaphorin-5A isoform X1"/>
    <property type="match status" value="1"/>
</dbReference>
<evidence type="ECO:0000256" key="4">
    <source>
        <dbReference type="ARBA" id="ARBA00022737"/>
    </source>
</evidence>
<feature type="disulfide bond" evidence="7">
    <location>
        <begin position="78"/>
        <end position="116"/>
    </location>
</feature>
<evidence type="ECO:0000313" key="11">
    <source>
        <dbReference type="RefSeq" id="XP_035661921.1"/>
    </source>
</evidence>
<reference evidence="11" key="2">
    <citation type="submission" date="2025-08" db="UniProtKB">
        <authorList>
            <consortium name="RefSeq"/>
        </authorList>
    </citation>
    <scope>IDENTIFICATION</scope>
    <source>
        <strain evidence="11">S238N-H82</strain>
        <tissue evidence="11">Testes</tissue>
    </source>
</reference>
<organism evidence="10 11">
    <name type="scientific">Branchiostoma floridae</name>
    <name type="common">Florida lancelet</name>
    <name type="synonym">Amphioxus</name>
    <dbReference type="NCBI Taxonomy" id="7739"/>
    <lineage>
        <taxon>Eukaryota</taxon>
        <taxon>Metazoa</taxon>
        <taxon>Chordata</taxon>
        <taxon>Cephalochordata</taxon>
        <taxon>Leptocardii</taxon>
        <taxon>Amphioxiformes</taxon>
        <taxon>Branchiostomatidae</taxon>
        <taxon>Branchiostoma</taxon>
    </lineage>
</organism>
<feature type="signal peptide" evidence="8">
    <location>
        <begin position="1"/>
        <end position="20"/>
    </location>
</feature>
<evidence type="ECO:0000256" key="1">
    <source>
        <dbReference type="ARBA" id="ARBA00004613"/>
    </source>
</evidence>
<reference evidence="10" key="1">
    <citation type="journal article" date="2020" name="Nat. Ecol. Evol.">
        <title>Deeply conserved synteny resolves early events in vertebrate evolution.</title>
        <authorList>
            <person name="Simakov O."/>
            <person name="Marletaz F."/>
            <person name="Yue J.X."/>
            <person name="O'Connell B."/>
            <person name="Jenkins J."/>
            <person name="Brandt A."/>
            <person name="Calef R."/>
            <person name="Tung C.H."/>
            <person name="Huang T.K."/>
            <person name="Schmutz J."/>
            <person name="Satoh N."/>
            <person name="Yu J.K."/>
            <person name="Putnam N.H."/>
            <person name="Green R.E."/>
            <person name="Rokhsar D.S."/>
        </authorList>
    </citation>
    <scope>NUCLEOTIDE SEQUENCE [LARGE SCALE GENOMIC DNA]</scope>
    <source>
        <strain evidence="10">S238N-H82</strain>
    </source>
</reference>
<dbReference type="InterPro" id="IPR011061">
    <property type="entry name" value="Hirudin/antistatin"/>
</dbReference>
<dbReference type="AlphaFoldDB" id="A0A9J7HM30"/>
<gene>
    <name evidence="11" type="primary">LOC118406148</name>
</gene>
<dbReference type="FunFam" id="2.20.100.10:FF:000007">
    <property type="entry name" value="Thrombospondin 1"/>
    <property type="match status" value="1"/>
</dbReference>
<keyword evidence="5 7" id="KW-1015">Disulfide bond</keyword>
<dbReference type="GeneID" id="118406148"/>
<evidence type="ECO:0000256" key="6">
    <source>
        <dbReference type="ARBA" id="ARBA00023180"/>
    </source>
</evidence>
<dbReference type="SUPFAM" id="SSF57262">
    <property type="entry name" value="Leech antihemostatic proteins"/>
    <property type="match status" value="1"/>
</dbReference>
<keyword evidence="4" id="KW-0677">Repeat</keyword>
<dbReference type="InterPro" id="IPR004094">
    <property type="entry name" value="Antistasin-like"/>
</dbReference>
<feature type="disulfide bond" evidence="7">
    <location>
        <begin position="74"/>
        <end position="111"/>
    </location>
</feature>
<dbReference type="PRINTS" id="PR01705">
    <property type="entry name" value="TSP1REPEAT"/>
</dbReference>
<dbReference type="OMA" id="THETQAC"/>
<dbReference type="GO" id="GO:0030198">
    <property type="term" value="P:extracellular matrix organization"/>
    <property type="evidence" value="ECO:0007669"/>
    <property type="project" value="InterPro"/>
</dbReference>
<evidence type="ECO:0000259" key="9">
    <source>
        <dbReference type="Pfam" id="PF02822"/>
    </source>
</evidence>
<dbReference type="Proteomes" id="UP000001554">
    <property type="component" value="Chromosome 18"/>
</dbReference>
<dbReference type="SUPFAM" id="SSF82895">
    <property type="entry name" value="TSP-1 type 1 repeat"/>
    <property type="match status" value="5"/>
</dbReference>
<evidence type="ECO:0000256" key="2">
    <source>
        <dbReference type="ARBA" id="ARBA00022525"/>
    </source>
</evidence>